<feature type="disulfide bond" evidence="9">
    <location>
        <begin position="3747"/>
        <end position="3757"/>
    </location>
</feature>
<feature type="domain" description="SRCR" evidence="12">
    <location>
        <begin position="2456"/>
        <end position="2557"/>
    </location>
</feature>
<feature type="domain" description="SRCR" evidence="12">
    <location>
        <begin position="1623"/>
        <end position="1723"/>
    </location>
</feature>
<feature type="transmembrane region" description="Helical" evidence="11">
    <location>
        <begin position="3949"/>
        <end position="3968"/>
    </location>
</feature>
<dbReference type="FunFam" id="3.10.250.10:FF:000006">
    <property type="entry name" value="neurotrypsin isoform X2"/>
    <property type="match status" value="11"/>
</dbReference>
<feature type="domain" description="SRCR" evidence="12">
    <location>
        <begin position="3333"/>
        <end position="3432"/>
    </location>
</feature>
<evidence type="ECO:0000256" key="1">
    <source>
        <dbReference type="ARBA" id="ARBA00004167"/>
    </source>
</evidence>
<dbReference type="FunFam" id="3.10.250.10:FF:000013">
    <property type="entry name" value="CD163 molecule like 1"/>
    <property type="match status" value="7"/>
</dbReference>
<feature type="domain" description="SRCR" evidence="12">
    <location>
        <begin position="993"/>
        <end position="1094"/>
    </location>
</feature>
<dbReference type="PROSITE" id="PS00420">
    <property type="entry name" value="SRCR_1"/>
    <property type="match status" value="4"/>
</dbReference>
<feature type="domain" description="SRCR" evidence="12">
    <location>
        <begin position="627"/>
        <end position="726"/>
    </location>
</feature>
<dbReference type="Gene3D" id="3.10.250.10">
    <property type="entry name" value="SRCR-like domain"/>
    <property type="match status" value="34"/>
</dbReference>
<dbReference type="EMBL" id="JAAMOB010000004">
    <property type="protein sequence ID" value="KAF4114765.1"/>
    <property type="molecule type" value="Genomic_DNA"/>
</dbReference>
<feature type="disulfide bond" evidence="9">
    <location>
        <begin position="462"/>
        <end position="523"/>
    </location>
</feature>
<feature type="domain" description="SRCR" evidence="12">
    <location>
        <begin position="3593"/>
        <end position="3677"/>
    </location>
</feature>
<feature type="disulfide bond" evidence="9">
    <location>
        <begin position="2600"/>
        <end position="2661"/>
    </location>
</feature>
<evidence type="ECO:0000256" key="3">
    <source>
        <dbReference type="ARBA" id="ARBA00022729"/>
    </source>
</evidence>
<feature type="domain" description="SRCR" evidence="12">
    <location>
        <begin position="1307"/>
        <end position="1407"/>
    </location>
</feature>
<feature type="disulfide bond" evidence="9">
    <location>
        <begin position="1332"/>
        <end position="1396"/>
    </location>
</feature>
<feature type="disulfide bond" evidence="9">
    <location>
        <begin position="2798"/>
        <end position="2862"/>
    </location>
</feature>
<evidence type="ECO:0000256" key="7">
    <source>
        <dbReference type="ARBA" id="ARBA00023157"/>
    </source>
</evidence>
<feature type="disulfide bond" evidence="9">
    <location>
        <begin position="1692"/>
        <end position="1702"/>
    </location>
</feature>
<feature type="disulfide bond" evidence="9">
    <location>
        <begin position="1345"/>
        <end position="1406"/>
    </location>
</feature>
<feature type="disulfide bond" evidence="9">
    <location>
        <begin position="1240"/>
        <end position="1301"/>
    </location>
</feature>
<dbReference type="SUPFAM" id="SSF56487">
    <property type="entry name" value="SRCR-like"/>
    <property type="match status" value="34"/>
</dbReference>
<feature type="disulfide bond" evidence="9">
    <location>
        <begin position="1063"/>
        <end position="1073"/>
    </location>
</feature>
<comment type="caution">
    <text evidence="9">Lacks conserved residue(s) required for the propagation of feature annotation.</text>
</comment>
<feature type="domain" description="SRCR" evidence="12">
    <location>
        <begin position="424"/>
        <end position="524"/>
    </location>
</feature>
<keyword evidence="4" id="KW-0677">Repeat</keyword>
<keyword evidence="7 9" id="KW-1015">Disulfide bond</keyword>
<feature type="region of interest" description="Disordered" evidence="10">
    <location>
        <begin position="3917"/>
        <end position="3943"/>
    </location>
</feature>
<dbReference type="PRINTS" id="PR00258">
    <property type="entry name" value="SPERACTRCPTR"/>
</dbReference>
<feature type="disulfide bond" evidence="9">
    <location>
        <begin position="664"/>
        <end position="725"/>
    </location>
</feature>
<comment type="caution">
    <text evidence="13">The sequence shown here is derived from an EMBL/GenBank/DDBJ whole genome shotgun (WGS) entry which is preliminary data.</text>
</comment>
<feature type="disulfide bond" evidence="9">
    <location>
        <begin position="1953"/>
        <end position="2017"/>
    </location>
</feature>
<feature type="disulfide bond" evidence="9">
    <location>
        <begin position="853"/>
        <end position="863"/>
    </location>
</feature>
<feature type="disulfide bond" evidence="9">
    <location>
        <begin position="48"/>
        <end position="58"/>
    </location>
</feature>
<feature type="disulfide bond" evidence="9">
    <location>
        <begin position="1587"/>
        <end position="1597"/>
    </location>
</feature>
<proteinExistence type="predicted"/>
<feature type="disulfide bond" evidence="9">
    <location>
        <begin position="743"/>
        <end position="753"/>
    </location>
</feature>
<dbReference type="PANTHER" id="PTHR19331:SF487">
    <property type="entry name" value="SOLUBLE SCAVENGER RECEPTOR CYSTEINE-RICH DOMAIN-CONTAINING PROTEIN SSC5D"/>
    <property type="match status" value="1"/>
</dbReference>
<dbReference type="PANTHER" id="PTHR19331">
    <property type="entry name" value="SCAVENGER RECEPTOR DOMAIN-CONTAINING"/>
    <property type="match status" value="1"/>
</dbReference>
<keyword evidence="2 11" id="KW-0812">Transmembrane</keyword>
<feature type="domain" description="SRCR" evidence="12">
    <location>
        <begin position="785"/>
        <end position="882"/>
    </location>
</feature>
<feature type="domain" description="SRCR" evidence="12">
    <location>
        <begin position="2354"/>
        <end position="2451"/>
    </location>
</feature>
<feature type="disulfide bond" evidence="9">
    <location>
        <begin position="3195"/>
        <end position="3205"/>
    </location>
</feature>
<feature type="domain" description="SRCR" evidence="12">
    <location>
        <begin position="2138"/>
        <end position="2238"/>
    </location>
</feature>
<dbReference type="FunFam" id="3.10.250.10:FF:000016">
    <property type="entry name" value="Scavenger receptor cysteine-rich protein type 12"/>
    <property type="match status" value="4"/>
</dbReference>
<feature type="disulfide bond" evidence="9">
    <location>
        <begin position="563"/>
        <end position="624"/>
    </location>
</feature>
<feature type="disulfide bond" evidence="9">
    <location>
        <begin position="493"/>
        <end position="503"/>
    </location>
</feature>
<dbReference type="FunFam" id="3.10.250.10:FF:000012">
    <property type="entry name" value="CD163 molecule like 1"/>
    <property type="match status" value="1"/>
</dbReference>
<feature type="disulfide bond" evidence="9">
    <location>
        <begin position="1227"/>
        <end position="1291"/>
    </location>
</feature>
<dbReference type="FunFam" id="3.10.250.10:FF:000002">
    <property type="entry name" value="Scavenger receptor cysteine-rich type 1 protein M130"/>
    <property type="match status" value="1"/>
</dbReference>
<feature type="domain" description="SRCR" evidence="12">
    <location>
        <begin position="3050"/>
        <end position="3106"/>
    </location>
</feature>
<feature type="disulfide bond" evidence="9">
    <location>
        <begin position="1166"/>
        <end position="1176"/>
    </location>
</feature>
<feature type="disulfide bond" evidence="9">
    <location>
        <begin position="4"/>
        <end position="68"/>
    </location>
</feature>
<feature type="disulfide bond" evidence="9">
    <location>
        <begin position="3449"/>
        <end position="3459"/>
    </location>
</feature>
<feature type="domain" description="SRCR" evidence="12">
    <location>
        <begin position="887"/>
        <end position="988"/>
    </location>
</feature>
<feature type="disulfide bond" evidence="9">
    <location>
        <begin position="1437"/>
        <end position="1501"/>
    </location>
</feature>
<feature type="disulfide bond" evidence="9">
    <location>
        <begin position="1271"/>
        <end position="1281"/>
    </location>
</feature>
<evidence type="ECO:0000256" key="8">
    <source>
        <dbReference type="ARBA" id="ARBA00023180"/>
    </source>
</evidence>
<sequence>MSVCDAVFDQQDAEVVCRELDCGAPVQVLGAAAFGKGDTQMWTQEIQCRGNESYIRRCPSSTSHNINCTHDNHVVLMCSDHVPLRLSGGEGRCSGRLEVYHNAVWGSVCDDQWDISDAQVVCRQLGCGAALRADGNSVFGAGEGVRLVGGSRCSGRLEILHNQSWMSVCDAVFDQQDAEVVCRELDCGAPVQTGLEREVMKSGLMCLIVTGMKQNSQNVPPLHGVELNVLADEMLESSALQVCLSTLTALSKRRHRTTTEAVYEEIQHRHNHFTQRVDTPENYDDVIINGQDSQGVTEGDQEEYDDVKSSNEDERNLLEVRLVGGSRCSGRLDILHNQSWMSVCDAVFDQQDAEVVCRELDCGAPVQVLGAAAFGKGDAQMWTQEIQCRGNESHIHLCPTSPSHENNCSHENIVGLMCAGRVNVRLVGGDSRCAGRVEVHHRGQWGTVCGDDWDMADAAVVCRELDCGEPVDALGDAHFGQGSGPIWMSFVLCTGKESTLKNCDSTGWDKSNCDHNGDAGVICSGVRLVGGSRCSGRLEILHDQTWMAVCDAAFDQQDAEVVCRELDCGAPVQVLGAAAFDKGDAQMWTQEIQCRGNESQIHLCPTSPSHKHRCSHEYSVELVCAEVRLVGGSHCSGRLEILHDQSWMSVCDAVFDQQDAEVVCRELDCGAPVQVLGAAAFGKGDTQMWTQEIQCRGNESQIHLCPTSPSHENNCSQDNNVRLVCADWFGDGSGEIWADVFDCDGNETKLSECSISSWSRAECSHRRDVGVICSNSSLALHDGLVRLSGERQCEGELEVFIHQVWRRVLLDSWSLTESSVVCRQLGCGSVLNFNGSSSSSPEHSHECVTGFQCSGSEAHLGNCSSPQTLNCSSTQQLSITCLGRGSIRLVGSGGDCAGRLEVFHSGSWGTVCDDSWDIKDAHVVCRQLQCGVALSNQQVPAWFGPGSGPIWLDEVECEGNETSLWSCSSPGWGKHDCQHKEDVGVVYSGRGSIRLVGSGGDCAGRLEVFHSGSWGTVCDDSWDIKDAHVVCRQLQCGVALSNQQVPAWFGPGSGSIWLDEVECEGNETSLWSCSSPGWGKHDCQHMEDVGVVCSDSVNVRLVGGRCAGRVEVHHRGQWGTVCGDFWDMVDAAVVCRELDCGEPVDAVGDAHFGPGSGPIWMKYVTCTGSESTLRNCGSSGWGKNRCAYNKGAGVICSDHVNVRLVGGDSRCAGRVEVNHRGQWGTVCDNYWDMADAAVVCRELDCGEPVDALGDAHFGPGSGPIWMSDVLCSGSESTLKSCMSAGWRNNYCDHLKDAVVICSSSLNVRLVGGNSRCAGRVEVLHRGQWGTVCDYYWDMVDAAVVCRELDCGEPVDALGDAHFGQGSGPIWINYIRCTGSESTLKICGSRGWGKDNCGHSRDAGVICSDSANVRLVGGNSRCAGRVEVLHRGQWGTVCDYYWDMADAAVVCRELDCGEPVDALGDAHFGPGSGPVWMSNIMCTGSESTLKNCRSIGWTNSHCSHDNDAGVICSGRGSIRLVGSGGDCAGRLEVFHSGSWGTVCDDSWDIKDAHVVCRQLQCGVALSKQQVPAWFGPGSGPIWLDEVECEGNETSLWSCSSPGWGKHDCNHKEDVGVVCSDHVPLRLSGGEGRCSGRLEVYHNAVWGSVCDDQWDISDAQVVCRQLGCGAALRADGNSVFGAGEGVVWLNRVECRGNELHLWDCPLSLKNHTDCSHKEHAGLTCADLPDLSVSTIPATTTSASPPVSPPVRSTSVSPPQTLPAASLSVPPELVIVLGVVLLVPLLILIQQNRVMRRGSVFSEEQHSGCEDADEFLSGDISESYDDVVIIRQLSNNKTVICLLYDNDRIDLTIRMQSYRATNWQQEAYDSFGKHNVFSRLKCLLNQSDKSKSRWIPTPTYRQPRRLSCSTWSVSSRMCSLLSPGKPNIMSVRLVNGNSRCAGRVEVLHRGQWGTVCDDSWDLADAAVACRELDCGEPVDALGDAHFGSGSGPIWMSKLMCTRSESRLKNCESLGWGKHNCDHNKDAGVICSDRVSVRLVNGGSRCAGRVEVLHRGQWGTVCDDYWDMSDAAVVCRELDCGEPVDALGDAHFGPGSGPIWMTIVLCPGSQSSLKNCGSRGWEKHDCDHYRDAGVICSDHIMPRLHSGSHLCSGRVEVLLVEGWVSVCDAAFDQQDAEVVCRELDCGAPVQVLGAAAFGKGDAQMWTQEIQCRGNESHLSLCSKMSLHEHKCLNDNNVGLVCSGYTNLRLVNGSDSCSGRVELHYLNKWGTVCDACWDMRAASVLCRQLNCGIALSVVGSDWFGEGSGEIWADVFDCDRNETKLSGCSISSWSRAERSHRRDVGVICSNSSLALHDGLVRLSGERQCEGELEVFIHQVWRRVLLDSWSLTESSVVCRQLGCGSVLNFYGSSSSSPEHSHECVTGFQCSGSEAHLGNCSSPQTLNCSSTQQLSITCLGRGSIRLVGSGGDCAGRLEVFHSGSWGTVCDDSWDIKDAHVVCRQLQCGVALSNQQVPAWFGPGSGPIWLDEVECEGNETSLWSCSSPGWGKHDCQHKEDVGVVCSDSVNVRLVGGNSRCAGRVEVLHRGQWRTVCDNGWDMTEAAVVCRELDCGEPVDALGDAYFGPGSGSIWINFVMCTGSESTLKNCGSAEWLDYDCNHYTDAGVICAGRGSIRLVGSGGDCAGRLEVFHSGSWGTVCDDSWDIKDAHVVCRQLQCGVALSNQQVPAWFGPGSGPIWLDEVECEGNETTLWSCSSPGWGKHDCQHKEDVGVVCSDHVPLRLSGGEGRCSGRLEVYHNAVWGSVCDDQWDISDAQVVCRQLACGAALRADGNSVFGAGEGVVWLNRVECRGNEIHLWDCPLSLKNHTDCSHKEHAGLTCADLTVSTTPATSTPASRPISPPVRSTSVSPPQTPPAASLSVPPVLVIVLGVVLLLLLVPLLILIQQNRVMRRALSKRRHRTTTEAVYEEIQHRHTNRHSLFTQRGSVLYEEQHSGYEDADELQSESYDDVVIVRQFSNDKTEGVQEEYEDLKNVREYDIFGYNDVGDEPGKYLMETIITYTGAEQHCLVRYVGRSVSVHLDEWMGVCVEEWRGTESMLLEVQCEVSTVCDDLGCHVICWCWSTVYSEVHNHVPLRLSGGEGRCSGRLEVYHNAVWGSVCDDQWDISDAQVVCRQLGCGAALRADGNSVFGAGEGVVWLNRVECRGNEFHLWDCPLSLKNHTDCSHKEHAGLTCAEKNVRLVGGHNRCAGEVEVLHRGQWGRVCDIGWDLADAAVVCRELDCGEPVDILSGDQVGPESGSIWINNAMCTGSESMLKKCGLATCILNGVCHHGKSAGVICSDVRLVGGSRCSGRLEILHDQSWMSVCDAVFDQQDAEVVCRELDCGAPVQVLGAAAFDKGDAQMWTQEIQCRGNESQIHLCPTSPSHENNCSHDNSVALVCADWYGEGSGEIWADVFDCDGNETKLSECSISSWSRAECSHRRDVGVICSGSSLALHDGLVRLSGERQCEGELEVFIHQVWRRVLLDSWSLAESSVVCRQLGCGSVLNFYGSSSSSPEHSHECVTGFQCSGSEAHLGNCSSPQTLNCSSTQQLSITCLGDESIRLVGSGGDCAGRLEVFHSGSWGTVCDDSWDIKDAHVVCRQLQCGVALSNQQVPAGNETSLWSCSSPGWGKHDCNHKEDVGVMCSEFKDIKLTEGCEGNVEVFYNGSWGNLCYNKMDRDTVSLICQELNCGRSGSEPRYSVGLRSAPNWLDHLKCRKHGKTLWQCPSLPWSQNNCYDNEVANITCFEKESPESPQSQVTCSASPHQRQCSSHVPLRLSGGEGRCSGRLEVYHNAVWGSVCDDQWDISDAQVVCRQLGCGAALRADGNSVFGAGEGVVWLNRVECRGNELHLWDCPLSLKNHTDCSHKEHAGLTCADLSDLSVSTTPATTSVSPPVRSTSVSPPQTPPAASLSVPPELVIVLGVVLLLLLVPLLILIQQNRVMRRALSKRRHRTTTEAVYEEIQQRPTNRNSLLTQRGSVLSEKQHSGYEDADELLSEQQTTPENYDDAITVGMRHRAADDLSENYDDAVTVQFSNDKADYDDVGEQPGKHGGTM</sequence>
<dbReference type="Proteomes" id="UP000579812">
    <property type="component" value="Unassembled WGS sequence"/>
</dbReference>
<evidence type="ECO:0000256" key="10">
    <source>
        <dbReference type="SAM" id="MobiDB-lite"/>
    </source>
</evidence>
<keyword evidence="8" id="KW-0325">Glycoprotein</keyword>
<feature type="disulfide bond" evidence="9">
    <location>
        <begin position="2737"/>
        <end position="2747"/>
    </location>
</feature>
<feature type="disulfide bond" evidence="9">
    <location>
        <begin position="2176"/>
        <end position="2237"/>
    </location>
</feature>
<feature type="region of interest" description="Disordered" evidence="10">
    <location>
        <begin position="1734"/>
        <end position="1759"/>
    </location>
</feature>
<feature type="disulfide bond" evidence="9">
    <location>
        <begin position="2422"/>
        <end position="2432"/>
    </location>
</feature>
<feature type="disulfide bond" evidence="9">
    <location>
        <begin position="1135"/>
        <end position="1196"/>
    </location>
</feature>
<feature type="disulfide bond" evidence="9">
    <location>
        <begin position="1376"/>
        <end position="1386"/>
    </location>
</feature>
<evidence type="ECO:0000313" key="13">
    <source>
        <dbReference type="EMBL" id="KAF4114765.1"/>
    </source>
</evidence>
<feature type="disulfide bond" evidence="9">
    <location>
        <begin position="344"/>
        <end position="408"/>
    </location>
</feature>
<feature type="domain" description="SRCR" evidence="12">
    <location>
        <begin position="3230"/>
        <end position="3331"/>
    </location>
</feature>
<feature type="domain" description="SRCR" evidence="12">
    <location>
        <begin position="3491"/>
        <end position="3588"/>
    </location>
</feature>
<feature type="domain" description="SRCR" evidence="12">
    <location>
        <begin position="2667"/>
        <end position="2768"/>
    </location>
</feature>
<feature type="domain" description="SRCR" evidence="12">
    <location>
        <begin position="3807"/>
        <end position="3907"/>
    </location>
</feature>
<feature type="domain" description="SRCR" evidence="12">
    <location>
        <begin position="1412"/>
        <end position="1512"/>
    </location>
</feature>
<feature type="disulfide bond" evidence="9">
    <location>
        <begin position="3876"/>
        <end position="3886"/>
    </location>
</feature>
<feature type="disulfide bond" evidence="9">
    <location>
        <begin position="2811"/>
        <end position="2872"/>
    </location>
</feature>
<feature type="disulfide bond" evidence="9">
    <location>
        <begin position="1450"/>
        <end position="1511"/>
    </location>
</feature>
<feature type="disulfide bond" evidence="9">
    <location>
        <begin position="1648"/>
        <end position="1712"/>
    </location>
</feature>
<reference evidence="13 14" key="1">
    <citation type="submission" date="2020-04" db="EMBL/GenBank/DDBJ databases">
        <title>Chromosome-level genome assembly of a cyprinid fish Onychostoma macrolepis by integration of Nanopore Sequencing, Bionano and Hi-C technology.</title>
        <authorList>
            <person name="Wang D."/>
        </authorList>
    </citation>
    <scope>NUCLEOTIDE SEQUENCE [LARGE SCALE GENOMIC DNA]</scope>
    <source>
        <strain evidence="13">SWU-2019</strain>
        <tissue evidence="13">Muscle</tissue>
    </source>
</reference>
<keyword evidence="6 11" id="KW-0472">Membrane</keyword>
<feature type="disulfide bond" evidence="9">
    <location>
        <begin position="2058"/>
        <end position="2122"/>
    </location>
</feature>
<feature type="domain" description="SRCR" evidence="12">
    <location>
        <begin position="2033"/>
        <end position="2133"/>
    </location>
</feature>
<dbReference type="PROSITE" id="PS50287">
    <property type="entry name" value="SRCR_2"/>
    <property type="match status" value="34"/>
</dbReference>
<comment type="subcellular location">
    <subcellularLocation>
        <location evidence="1">Membrane</location>
        <topology evidence="1">Single-pass membrane protein</topology>
    </subcellularLocation>
</comment>
<feature type="disulfide bond" evidence="9">
    <location>
        <begin position="3370"/>
        <end position="3431"/>
    </location>
</feature>
<feature type="domain" description="SRCR" evidence="12">
    <location>
        <begin position="526"/>
        <end position="625"/>
    </location>
</feature>
<dbReference type="FunFam" id="3.10.250.10:FF:000009">
    <property type="entry name" value="WC1"/>
    <property type="match status" value="7"/>
</dbReference>
<feature type="disulfide bond" evidence="9">
    <location>
        <begin position="3401"/>
        <end position="3411"/>
    </location>
</feature>
<evidence type="ECO:0000259" key="12">
    <source>
        <dbReference type="PROSITE" id="PS50287"/>
    </source>
</evidence>
<protein>
    <recommendedName>
        <fullName evidence="12">SRCR domain-containing protein</fullName>
    </recommendedName>
</protein>
<feature type="disulfide bond" evidence="9">
    <location>
        <begin position="2071"/>
        <end position="2132"/>
    </location>
</feature>
<keyword evidence="3" id="KW-0732">Signal</keyword>
<evidence type="ECO:0000256" key="9">
    <source>
        <dbReference type="PROSITE-ProRule" id="PRU00196"/>
    </source>
</evidence>
<feature type="domain" description="SRCR" evidence="12">
    <location>
        <begin position="84"/>
        <end position="183"/>
    </location>
</feature>
<dbReference type="GO" id="GO:0016020">
    <property type="term" value="C:membrane"/>
    <property type="evidence" value="ECO:0007669"/>
    <property type="project" value="UniProtKB-SubCell"/>
</dbReference>
<feature type="disulfide bond" evidence="9">
    <location>
        <begin position="1122"/>
        <end position="1186"/>
    </location>
</feature>
<feature type="domain" description="SRCR" evidence="12">
    <location>
        <begin position="1928"/>
        <end position="2028"/>
    </location>
</feature>
<keyword evidence="14" id="KW-1185">Reference proteome</keyword>
<feature type="domain" description="SRCR" evidence="12">
    <location>
        <begin position="1"/>
        <end position="79"/>
    </location>
</feature>
<feature type="domain" description="SRCR" evidence="12">
    <location>
        <begin position="1099"/>
        <end position="1197"/>
    </location>
</feature>
<gene>
    <name evidence="13" type="ORF">G5714_004988</name>
</gene>
<feature type="disulfide bond" evidence="9">
    <location>
        <begin position="3845"/>
        <end position="3906"/>
    </location>
</feature>
<dbReference type="InterPro" id="IPR001190">
    <property type="entry name" value="SRCR"/>
</dbReference>
<feature type="disulfide bond" evidence="9">
    <location>
        <begin position="3832"/>
        <end position="3896"/>
    </location>
</feature>
<feature type="disulfide bond" evidence="9">
    <location>
        <begin position="357"/>
        <end position="418"/>
    </location>
</feature>
<feature type="domain" description="SRCR" evidence="12">
    <location>
        <begin position="1517"/>
        <end position="1618"/>
    </location>
</feature>
<feature type="disulfide bond" evidence="9">
    <location>
        <begin position="1661"/>
        <end position="1722"/>
    </location>
</feature>
<feature type="disulfide bond" evidence="9">
    <location>
        <begin position="3357"/>
        <end position="3421"/>
    </location>
</feature>
<feature type="disulfide bond" evidence="9">
    <location>
        <begin position="2163"/>
        <end position="2227"/>
    </location>
</feature>
<evidence type="ECO:0000313" key="14">
    <source>
        <dbReference type="Proteomes" id="UP000579812"/>
    </source>
</evidence>
<keyword evidence="5 11" id="KW-1133">Transmembrane helix</keyword>
<feature type="domain" description="SRCR" evidence="12">
    <location>
        <begin position="3682"/>
        <end position="3778"/>
    </location>
</feature>
<feature type="disulfide bond" evidence="9">
    <location>
        <begin position="1997"/>
        <end position="2007"/>
    </location>
</feature>
<feature type="disulfide bond" evidence="9">
    <location>
        <begin position="2842"/>
        <end position="2852"/>
    </location>
</feature>
<feature type="domain" description="SRCR" evidence="12">
    <location>
        <begin position="729"/>
        <end position="774"/>
    </location>
</feature>
<name>A0A7J6D6W6_9TELE</name>
<feature type="disulfide bond" evidence="9">
    <location>
        <begin position="449"/>
        <end position="513"/>
    </location>
</feature>
<feature type="domain" description="SRCR" evidence="12">
    <location>
        <begin position="2773"/>
        <end position="2873"/>
    </location>
</feature>
<evidence type="ECO:0000256" key="2">
    <source>
        <dbReference type="ARBA" id="ARBA00022692"/>
    </source>
</evidence>
<feature type="domain" description="SRCR" evidence="12">
    <location>
        <begin position="2243"/>
        <end position="2343"/>
    </location>
</feature>
<feature type="domain" description="SRCR" evidence="12">
    <location>
        <begin position="3435"/>
        <end position="3480"/>
    </location>
</feature>
<feature type="disulfide bond" evidence="9">
    <location>
        <begin position="550"/>
        <end position="614"/>
    </location>
</feature>
<feature type="disulfide bond" evidence="9">
    <location>
        <begin position="2631"/>
        <end position="2641"/>
    </location>
</feature>
<feature type="domain" description="SRCR" evidence="12">
    <location>
        <begin position="320"/>
        <end position="419"/>
    </location>
</feature>
<feature type="disulfide bond" evidence="9">
    <location>
        <begin position="388"/>
        <end position="398"/>
    </location>
</feature>
<feature type="disulfide bond" evidence="9">
    <location>
        <begin position="957"/>
        <end position="967"/>
    </location>
</feature>
<feature type="domain" description="SRCR" evidence="12">
    <location>
        <begin position="2562"/>
        <end position="2662"/>
    </location>
</feature>
<evidence type="ECO:0000256" key="6">
    <source>
        <dbReference type="ARBA" id="ARBA00023136"/>
    </source>
</evidence>
<evidence type="ECO:0000256" key="11">
    <source>
        <dbReference type="SAM" id="Phobius"/>
    </source>
</evidence>
<dbReference type="Pfam" id="PF00530">
    <property type="entry name" value="SRCR"/>
    <property type="match status" value="34"/>
</dbReference>
<feature type="domain" description="SRCR" evidence="12">
    <location>
        <begin position="3126"/>
        <end position="3226"/>
    </location>
</feature>
<feature type="disulfide bond" evidence="9">
    <location>
        <begin position="594"/>
        <end position="604"/>
    </location>
</feature>
<feature type="disulfide bond" evidence="9">
    <location>
        <begin position="2102"/>
        <end position="2112"/>
    </location>
</feature>
<feature type="compositionally biased region" description="Low complexity" evidence="10">
    <location>
        <begin position="1734"/>
        <end position="1756"/>
    </location>
</feature>
<organism evidence="13 14">
    <name type="scientific">Onychostoma macrolepis</name>
    <dbReference type="NCBI Taxonomy" id="369639"/>
    <lineage>
        <taxon>Eukaryota</taxon>
        <taxon>Metazoa</taxon>
        <taxon>Chordata</taxon>
        <taxon>Craniata</taxon>
        <taxon>Vertebrata</taxon>
        <taxon>Euteleostomi</taxon>
        <taxon>Actinopterygii</taxon>
        <taxon>Neopterygii</taxon>
        <taxon>Teleostei</taxon>
        <taxon>Ostariophysi</taxon>
        <taxon>Cypriniformes</taxon>
        <taxon>Cyprinidae</taxon>
        <taxon>Acrossocheilinae</taxon>
        <taxon>Onychostoma</taxon>
    </lineage>
</organism>
<feature type="disulfide bond" evidence="9">
    <location>
        <begin position="2587"/>
        <end position="2651"/>
    </location>
</feature>
<feature type="disulfide bond" evidence="9">
    <location>
        <begin position="3299"/>
        <end position="3309"/>
    </location>
</feature>
<evidence type="ECO:0000256" key="5">
    <source>
        <dbReference type="ARBA" id="ARBA00022989"/>
    </source>
</evidence>
<feature type="disulfide bond" evidence="9">
    <location>
        <begin position="2207"/>
        <end position="2217"/>
    </location>
</feature>
<evidence type="ECO:0000256" key="4">
    <source>
        <dbReference type="ARBA" id="ARBA00022737"/>
    </source>
</evidence>
<feature type="disulfide bond" evidence="9">
    <location>
        <begin position="651"/>
        <end position="715"/>
    </location>
</feature>
<feature type="disulfide bond" evidence="9">
    <location>
        <begin position="2526"/>
        <end position="2536"/>
    </location>
</feature>
<feature type="disulfide bond" evidence="9">
    <location>
        <begin position="695"/>
        <end position="705"/>
    </location>
</feature>
<feature type="disulfide bond" evidence="9">
    <location>
        <begin position="17"/>
        <end position="78"/>
    </location>
</feature>
<feature type="disulfide bond" evidence="9">
    <location>
        <begin position="1481"/>
        <end position="1491"/>
    </location>
</feature>
<dbReference type="InterPro" id="IPR036772">
    <property type="entry name" value="SRCR-like_dom_sf"/>
</dbReference>
<feature type="disulfide bond" evidence="9">
    <location>
        <begin position="3151"/>
        <end position="3215"/>
    </location>
</feature>
<feature type="disulfide bond" evidence="9">
    <location>
        <begin position="1966"/>
        <end position="2027"/>
    </location>
</feature>
<feature type="disulfide bond" evidence="9">
    <location>
        <begin position="3559"/>
        <end position="3569"/>
    </location>
</feature>
<feature type="disulfide bond" evidence="9">
    <location>
        <begin position="2281"/>
        <end position="2342"/>
    </location>
</feature>
<feature type="domain" description="SRCR" evidence="12">
    <location>
        <begin position="1202"/>
        <end position="1302"/>
    </location>
</feature>
<feature type="disulfide bond" evidence="9">
    <location>
        <begin position="3164"/>
        <end position="3225"/>
    </location>
</feature>
<feature type="disulfide bond" evidence="9">
    <location>
        <begin position="2312"/>
        <end position="2322"/>
    </location>
</feature>
<accession>A0A7J6D6W6</accession>
<dbReference type="SMART" id="SM00202">
    <property type="entry name" value="SR"/>
    <property type="match status" value="31"/>
</dbReference>
<feature type="region of interest" description="Disordered" evidence="10">
    <location>
        <begin position="2879"/>
        <end position="2909"/>
    </location>
</feature>